<evidence type="ECO:0000256" key="1">
    <source>
        <dbReference type="ARBA" id="ARBA00022741"/>
    </source>
</evidence>
<dbReference type="PANTHER" id="PTHR35372">
    <property type="entry name" value="ATP BINDING PROTEIN-RELATED"/>
    <property type="match status" value="1"/>
</dbReference>
<dbReference type="InterPro" id="IPR004968">
    <property type="entry name" value="DNA_primase/NTPase_C"/>
</dbReference>
<evidence type="ECO:0000313" key="6">
    <source>
        <dbReference type="EMBL" id="MDL0116227.1"/>
    </source>
</evidence>
<dbReference type="Pfam" id="PF08706">
    <property type="entry name" value="D5_N"/>
    <property type="match status" value="1"/>
</dbReference>
<name>A0ABT7HVQ8_MAMSC</name>
<dbReference type="SUPFAM" id="SSF52540">
    <property type="entry name" value="P-loop containing nucleoside triphosphate hydrolases"/>
    <property type="match status" value="1"/>
</dbReference>
<sequence length="435" mass="50491">MTIDHSLMEKLKHNAIEENIEAFFDDKKFAHHKFSKYITQKYHIITLDNTLHIYHDGIYIHDELKIKQHIINEIPTLKQTQIRETLEYIRLIAPVKDHATPFFIPVLNGVYDFTSHTLVPHSPDIVVTAKFNATYDPKVNSDIVDQALLTIADDDLEIVQLFTEIFGYLLFKQNFLDKSFLLVGNGGNGKSTLLNMMANFVGEENVSSVSLPGLSERFNLAELHNKLLNAGDDIPIQSIKDASNFKKLSTGERITAERKGQDPFQFRNYAKLIFSANAIPRWFENSNGIFDRLVLVPLNAQLRNNPKRDPFLEQKVTTGEARSHILNLAIKALGQLLHRRKFTIPAVSSQKMEEFKEDNDPLLGFLSEVNVHERVITEVYVDYQNWCEFEGYKFPLRRKDFINKILENGFEKKKFRHDNYEHPQWSFVNYMMKDK</sequence>
<dbReference type="Proteomes" id="UP001176210">
    <property type="component" value="Unassembled WGS sequence"/>
</dbReference>
<keyword evidence="7" id="KW-1185">Reference proteome</keyword>
<dbReference type="Pfam" id="PF19263">
    <property type="entry name" value="DUF5906"/>
    <property type="match status" value="1"/>
</dbReference>
<evidence type="ECO:0000256" key="2">
    <source>
        <dbReference type="ARBA" id="ARBA00022801"/>
    </source>
</evidence>
<dbReference type="InterPro" id="IPR006500">
    <property type="entry name" value="Helicase_put_C_phage/plasmid"/>
</dbReference>
<dbReference type="InterPro" id="IPR051620">
    <property type="entry name" value="ORF904-like_C"/>
</dbReference>
<gene>
    <name evidence="6" type="ORF">OWO77_04500</name>
</gene>
<dbReference type="EMBL" id="JAPNQM010000001">
    <property type="protein sequence ID" value="MDL0116227.1"/>
    <property type="molecule type" value="Genomic_DNA"/>
</dbReference>
<proteinExistence type="predicted"/>
<dbReference type="PANTHER" id="PTHR35372:SF2">
    <property type="entry name" value="SF3 HELICASE DOMAIN-CONTAINING PROTEIN"/>
    <property type="match status" value="1"/>
</dbReference>
<reference evidence="6" key="2">
    <citation type="journal article" date="2023" name="Vet. Microbiol.">
        <title>Emergence of livestock-associated Mammaliicoccus sciuri ST71 co-harbouring mecA and mecC genes in Brazil.</title>
        <authorList>
            <person name="de Moura G.S."/>
            <person name="de Carvalho E."/>
            <person name="Ramos Sanchez E.M."/>
            <person name="Sellera F.P."/>
            <person name="Marques M.F.S."/>
            <person name="Heinemann M.B."/>
            <person name="De Vliegher S."/>
            <person name="Souza F.N."/>
            <person name="Mota R.A."/>
        </authorList>
    </citation>
    <scope>NUCLEOTIDE SEQUENCE</scope>
    <source>
        <strain evidence="6">BR656</strain>
    </source>
</reference>
<dbReference type="InterPro" id="IPR014818">
    <property type="entry name" value="Phage/plasmid_primase_P4_C"/>
</dbReference>
<dbReference type="RefSeq" id="WP_285369387.1">
    <property type="nucleotide sequence ID" value="NZ_JAPNQM010000001.1"/>
</dbReference>
<dbReference type="InterPro" id="IPR045455">
    <property type="entry name" value="NrS-1_pol-like_helicase"/>
</dbReference>
<dbReference type="SMART" id="SM00885">
    <property type="entry name" value="D5_N"/>
    <property type="match status" value="1"/>
</dbReference>
<keyword evidence="3" id="KW-0347">Helicase</keyword>
<dbReference type="Gene3D" id="3.40.50.300">
    <property type="entry name" value="P-loop containing nucleotide triphosphate hydrolases"/>
    <property type="match status" value="1"/>
</dbReference>
<evidence type="ECO:0000256" key="4">
    <source>
        <dbReference type="ARBA" id="ARBA00022840"/>
    </source>
</evidence>
<dbReference type="InterPro" id="IPR014015">
    <property type="entry name" value="Helicase_SF3_DNA-vir"/>
</dbReference>
<evidence type="ECO:0000313" key="7">
    <source>
        <dbReference type="Proteomes" id="UP001176210"/>
    </source>
</evidence>
<evidence type="ECO:0000256" key="3">
    <source>
        <dbReference type="ARBA" id="ARBA00022806"/>
    </source>
</evidence>
<comment type="caution">
    <text evidence="6">The sequence shown here is derived from an EMBL/GenBank/DDBJ whole genome shotgun (WGS) entry which is preliminary data.</text>
</comment>
<keyword evidence="1" id="KW-0547">Nucleotide-binding</keyword>
<dbReference type="Pfam" id="PF03288">
    <property type="entry name" value="Pox_D5"/>
    <property type="match status" value="1"/>
</dbReference>
<dbReference type="InterPro" id="IPR027417">
    <property type="entry name" value="P-loop_NTPase"/>
</dbReference>
<keyword evidence="4" id="KW-0067">ATP-binding</keyword>
<dbReference type="PROSITE" id="PS51206">
    <property type="entry name" value="SF3_HELICASE_1"/>
    <property type="match status" value="1"/>
</dbReference>
<reference evidence="6" key="1">
    <citation type="submission" date="2022-09" db="EMBL/GenBank/DDBJ databases">
        <authorList>
            <person name="De Moura G.S."/>
            <person name="Carvalho E."/>
            <person name="Ramos Sanchez E.M."/>
            <person name="Sellera F.P."/>
            <person name="Marques M.F.S."/>
            <person name="Heinemann M.B."/>
            <person name="De Vliegher S."/>
            <person name="Souza F.N."/>
            <person name="Mota R.A."/>
        </authorList>
    </citation>
    <scope>NUCLEOTIDE SEQUENCE</scope>
    <source>
        <strain evidence="6">BR656</strain>
    </source>
</reference>
<keyword evidence="2" id="KW-0378">Hydrolase</keyword>
<protein>
    <submittedName>
        <fullName evidence="6">Phage/plasmid primase, P4 family</fullName>
    </submittedName>
</protein>
<accession>A0ABT7HVQ8</accession>
<evidence type="ECO:0000259" key="5">
    <source>
        <dbReference type="PROSITE" id="PS51206"/>
    </source>
</evidence>
<organism evidence="6 7">
    <name type="scientific">Mammaliicoccus sciuri</name>
    <name type="common">Staphylococcus sciuri</name>
    <dbReference type="NCBI Taxonomy" id="1296"/>
    <lineage>
        <taxon>Bacteria</taxon>
        <taxon>Bacillati</taxon>
        <taxon>Bacillota</taxon>
        <taxon>Bacilli</taxon>
        <taxon>Bacillales</taxon>
        <taxon>Staphylococcaceae</taxon>
        <taxon>Mammaliicoccus</taxon>
    </lineage>
</organism>
<dbReference type="NCBIfam" id="TIGR01613">
    <property type="entry name" value="primase_Cterm"/>
    <property type="match status" value="1"/>
</dbReference>
<feature type="domain" description="SF3 helicase" evidence="5">
    <location>
        <begin position="157"/>
        <end position="311"/>
    </location>
</feature>